<accession>A0ACC1BNV0</accession>
<sequence>MNSTLARLVLNPEVFSKTVNVGRNYGSYPLFTSHKRKFSAFALNPECETVSYLTCICVGGGAAGIYGAIRAKTVAPKLNILVVEKGKPLSKVKISGGGRCNVTNGHFADNKVRIVLNVTAHTSESLRPLQIFAGHYPRGDKEFRGSFFNVHGPLDTMSWFSDNGVELKTEDDERVSPISNSSSSVIDCLLSEANFSADWKSRNNCICNAGGKFLLKVEKRTINLVESNEADYLLIASGSSKQFHSTNVAFPILVEAYEFLDKSPLFLLQGYSLAAQLGHSVVDPVPNLFTFKIVDSQLTELSGVGPMLVTHWGLSGPVILWLSAWGARDLFSSGYKGILVVDSVPDLHIEDMKSILSKHKKQLL</sequence>
<evidence type="ECO:0000313" key="2">
    <source>
        <dbReference type="Proteomes" id="UP001164250"/>
    </source>
</evidence>
<protein>
    <submittedName>
        <fullName evidence="1">Uncharacterized protein</fullName>
    </submittedName>
</protein>
<reference evidence="2" key="1">
    <citation type="journal article" date="2023" name="G3 (Bethesda)">
        <title>Genome assembly and association tests identify interacting loci associated with vigor, precocity, and sex in interspecific pistachio rootstocks.</title>
        <authorList>
            <person name="Palmer W."/>
            <person name="Jacygrad E."/>
            <person name="Sagayaradj S."/>
            <person name="Cavanaugh K."/>
            <person name="Han R."/>
            <person name="Bertier L."/>
            <person name="Beede B."/>
            <person name="Kafkas S."/>
            <person name="Golino D."/>
            <person name="Preece J."/>
            <person name="Michelmore R."/>
        </authorList>
    </citation>
    <scope>NUCLEOTIDE SEQUENCE [LARGE SCALE GENOMIC DNA]</scope>
</reference>
<proteinExistence type="predicted"/>
<organism evidence="1 2">
    <name type="scientific">Pistacia atlantica</name>
    <dbReference type="NCBI Taxonomy" id="434234"/>
    <lineage>
        <taxon>Eukaryota</taxon>
        <taxon>Viridiplantae</taxon>
        <taxon>Streptophyta</taxon>
        <taxon>Embryophyta</taxon>
        <taxon>Tracheophyta</taxon>
        <taxon>Spermatophyta</taxon>
        <taxon>Magnoliopsida</taxon>
        <taxon>eudicotyledons</taxon>
        <taxon>Gunneridae</taxon>
        <taxon>Pentapetalae</taxon>
        <taxon>rosids</taxon>
        <taxon>malvids</taxon>
        <taxon>Sapindales</taxon>
        <taxon>Anacardiaceae</taxon>
        <taxon>Pistacia</taxon>
    </lineage>
</organism>
<dbReference type="Proteomes" id="UP001164250">
    <property type="component" value="Chromosome 4"/>
</dbReference>
<dbReference type="EMBL" id="CM047900">
    <property type="protein sequence ID" value="KAJ0100552.1"/>
    <property type="molecule type" value="Genomic_DNA"/>
</dbReference>
<gene>
    <name evidence="1" type="ORF">Patl1_22092</name>
</gene>
<keyword evidence="2" id="KW-1185">Reference proteome</keyword>
<evidence type="ECO:0000313" key="1">
    <source>
        <dbReference type="EMBL" id="KAJ0100552.1"/>
    </source>
</evidence>
<name>A0ACC1BNV0_9ROSI</name>
<comment type="caution">
    <text evidence="1">The sequence shown here is derived from an EMBL/GenBank/DDBJ whole genome shotgun (WGS) entry which is preliminary data.</text>
</comment>